<feature type="compositionally biased region" description="Basic and acidic residues" evidence="1">
    <location>
        <begin position="226"/>
        <end position="261"/>
    </location>
</feature>
<protein>
    <submittedName>
        <fullName evidence="2">Uncharacterized protein</fullName>
    </submittedName>
</protein>
<dbReference type="GO" id="GO:0005737">
    <property type="term" value="C:cytoplasm"/>
    <property type="evidence" value="ECO:0007669"/>
    <property type="project" value="TreeGrafter"/>
</dbReference>
<organism evidence="2 3">
    <name type="scientific">Ascobolus immersus RN42</name>
    <dbReference type="NCBI Taxonomy" id="1160509"/>
    <lineage>
        <taxon>Eukaryota</taxon>
        <taxon>Fungi</taxon>
        <taxon>Dikarya</taxon>
        <taxon>Ascomycota</taxon>
        <taxon>Pezizomycotina</taxon>
        <taxon>Pezizomycetes</taxon>
        <taxon>Pezizales</taxon>
        <taxon>Ascobolaceae</taxon>
        <taxon>Ascobolus</taxon>
    </lineage>
</organism>
<feature type="compositionally biased region" description="Basic residues" evidence="1">
    <location>
        <begin position="511"/>
        <end position="525"/>
    </location>
</feature>
<keyword evidence="3" id="KW-1185">Reference proteome</keyword>
<evidence type="ECO:0000313" key="3">
    <source>
        <dbReference type="Proteomes" id="UP000275078"/>
    </source>
</evidence>
<evidence type="ECO:0000256" key="1">
    <source>
        <dbReference type="SAM" id="MobiDB-lite"/>
    </source>
</evidence>
<dbReference type="PANTHER" id="PTHR45615:SF40">
    <property type="entry name" value="MYOSIN HEAVY CHAIN, NON-MUSCLE"/>
    <property type="match status" value="1"/>
</dbReference>
<feature type="region of interest" description="Disordered" evidence="1">
    <location>
        <begin position="226"/>
        <end position="301"/>
    </location>
</feature>
<dbReference type="OrthoDB" id="20105at2759"/>
<feature type="compositionally biased region" description="Polar residues" evidence="1">
    <location>
        <begin position="438"/>
        <end position="449"/>
    </location>
</feature>
<reference evidence="2 3" key="1">
    <citation type="journal article" date="2018" name="Nat. Ecol. Evol.">
        <title>Pezizomycetes genomes reveal the molecular basis of ectomycorrhizal truffle lifestyle.</title>
        <authorList>
            <person name="Murat C."/>
            <person name="Payen T."/>
            <person name="Noel B."/>
            <person name="Kuo A."/>
            <person name="Morin E."/>
            <person name="Chen J."/>
            <person name="Kohler A."/>
            <person name="Krizsan K."/>
            <person name="Balestrini R."/>
            <person name="Da Silva C."/>
            <person name="Montanini B."/>
            <person name="Hainaut M."/>
            <person name="Levati E."/>
            <person name="Barry K.W."/>
            <person name="Belfiori B."/>
            <person name="Cichocki N."/>
            <person name="Clum A."/>
            <person name="Dockter R.B."/>
            <person name="Fauchery L."/>
            <person name="Guy J."/>
            <person name="Iotti M."/>
            <person name="Le Tacon F."/>
            <person name="Lindquist E.A."/>
            <person name="Lipzen A."/>
            <person name="Malagnac F."/>
            <person name="Mello A."/>
            <person name="Molinier V."/>
            <person name="Miyauchi S."/>
            <person name="Poulain J."/>
            <person name="Riccioni C."/>
            <person name="Rubini A."/>
            <person name="Sitrit Y."/>
            <person name="Splivallo R."/>
            <person name="Traeger S."/>
            <person name="Wang M."/>
            <person name="Zifcakova L."/>
            <person name="Wipf D."/>
            <person name="Zambonelli A."/>
            <person name="Paolocci F."/>
            <person name="Nowrousian M."/>
            <person name="Ottonello S."/>
            <person name="Baldrian P."/>
            <person name="Spatafora J.W."/>
            <person name="Henrissat B."/>
            <person name="Nagy L.G."/>
            <person name="Aury J.M."/>
            <person name="Wincker P."/>
            <person name="Grigoriev I.V."/>
            <person name="Bonfante P."/>
            <person name="Martin F.M."/>
        </authorList>
    </citation>
    <scope>NUCLEOTIDE SEQUENCE [LARGE SCALE GENOMIC DNA]</scope>
    <source>
        <strain evidence="2 3">RN42</strain>
    </source>
</reference>
<feature type="compositionally biased region" description="Low complexity" evidence="1">
    <location>
        <begin position="456"/>
        <end position="468"/>
    </location>
</feature>
<feature type="region of interest" description="Disordered" evidence="1">
    <location>
        <begin position="340"/>
        <end position="525"/>
    </location>
</feature>
<gene>
    <name evidence="2" type="ORF">BJ508DRAFT_415832</name>
</gene>
<feature type="compositionally biased region" description="Polar residues" evidence="1">
    <location>
        <begin position="488"/>
        <end position="504"/>
    </location>
</feature>
<name>A0A3N4I2S2_ASCIM</name>
<feature type="compositionally biased region" description="Low complexity" evidence="1">
    <location>
        <begin position="278"/>
        <end position="294"/>
    </location>
</feature>
<proteinExistence type="predicted"/>
<dbReference type="PANTHER" id="PTHR45615">
    <property type="entry name" value="MYOSIN HEAVY CHAIN, NON-MUSCLE"/>
    <property type="match status" value="1"/>
</dbReference>
<dbReference type="EMBL" id="ML119696">
    <property type="protein sequence ID" value="RPA79696.1"/>
    <property type="molecule type" value="Genomic_DNA"/>
</dbReference>
<dbReference type="GO" id="GO:0000146">
    <property type="term" value="F:microfilament motor activity"/>
    <property type="evidence" value="ECO:0007669"/>
    <property type="project" value="TreeGrafter"/>
</dbReference>
<dbReference type="GO" id="GO:0051015">
    <property type="term" value="F:actin filament binding"/>
    <property type="evidence" value="ECO:0007669"/>
    <property type="project" value="TreeGrafter"/>
</dbReference>
<dbReference type="STRING" id="1160509.A0A3N4I2S2"/>
<feature type="compositionally biased region" description="Low complexity" evidence="1">
    <location>
        <begin position="397"/>
        <end position="423"/>
    </location>
</feature>
<feature type="compositionally biased region" description="Acidic residues" evidence="1">
    <location>
        <begin position="470"/>
        <end position="480"/>
    </location>
</feature>
<dbReference type="GO" id="GO:0016460">
    <property type="term" value="C:myosin II complex"/>
    <property type="evidence" value="ECO:0007669"/>
    <property type="project" value="TreeGrafter"/>
</dbReference>
<dbReference type="GO" id="GO:0032982">
    <property type="term" value="C:myosin filament"/>
    <property type="evidence" value="ECO:0007669"/>
    <property type="project" value="TreeGrafter"/>
</dbReference>
<dbReference type="AlphaFoldDB" id="A0A3N4I2S2"/>
<evidence type="ECO:0000313" key="2">
    <source>
        <dbReference type="EMBL" id="RPA79696.1"/>
    </source>
</evidence>
<accession>A0A3N4I2S2</accession>
<sequence>MRPSLEPFDVDKAEISLLNHKVRTDEALLQYTTLCAETRELDLQEDLRQARVRQSQLSYSNLLLHSTITSDSTKSQHLEHQLLDLNRDRIEAQREKAEALKEASKERAEAEKARREADRLKVELEALREVEGRSNSLLGEKLQLQHQVSSLKTEVESLREIEKTAQGTLQEKLELERQVKRLNIENEDLRSGVTGASELAGQVTALKKELAEVQKALTKATKEKEKAEAALEKQKDQYEAKLAKVKDDKAEDKDLKKEISDLKSSLTKETAAREKAEAALSASSSSTPTEPASASKKDLDDLRAALNKETKLREKAEATLTKQKTDYEKRISVLETKLESTKSKLTTLKSSAPNPLKRPAATLTLNDLDTPPKKPKPTVPKPGQISDFSMTPFFRRTATLDADETTTTTTTTTTTADPLDPAPVLIPTKEAPKLLLRQTHTLPPTTTSAKPRRRAPLLPELDSSASEPEPSPEVEAEAEPDLPPPKGFSTSALEALFSSSPQQKTDPRSPANRKRAMQALRKKAMLPRGVGGTLFEDEDGSGRINLDFSDVKGVRVAPGGAEGLMGGQMSPKRERPKALQGFRLGLKKAVGGRK</sequence>
<dbReference type="Proteomes" id="UP000275078">
    <property type="component" value="Unassembled WGS sequence"/>
</dbReference>